<dbReference type="Proteomes" id="UP000887540">
    <property type="component" value="Unplaced"/>
</dbReference>
<feature type="signal peptide" evidence="1">
    <location>
        <begin position="1"/>
        <end position="21"/>
    </location>
</feature>
<proteinExistence type="predicted"/>
<keyword evidence="2" id="KW-1185">Reference proteome</keyword>
<feature type="chain" id="PRO_5037552798" evidence="1">
    <location>
        <begin position="22"/>
        <end position="237"/>
    </location>
</feature>
<dbReference type="WBParaSite" id="ACRNAN_scaffold8117.g17796.t1">
    <property type="protein sequence ID" value="ACRNAN_scaffold8117.g17796.t1"/>
    <property type="gene ID" value="ACRNAN_scaffold8117.g17796"/>
</dbReference>
<reference evidence="3" key="1">
    <citation type="submission" date="2022-11" db="UniProtKB">
        <authorList>
            <consortium name="WormBaseParasite"/>
        </authorList>
    </citation>
    <scope>IDENTIFICATION</scope>
</reference>
<dbReference type="AlphaFoldDB" id="A0A914EHE2"/>
<keyword evidence="1" id="KW-0732">Signal</keyword>
<name>A0A914EHE2_9BILA</name>
<evidence type="ECO:0000313" key="2">
    <source>
        <dbReference type="Proteomes" id="UP000887540"/>
    </source>
</evidence>
<evidence type="ECO:0000256" key="1">
    <source>
        <dbReference type="SAM" id="SignalP"/>
    </source>
</evidence>
<accession>A0A914EHE2</accession>
<organism evidence="2 3">
    <name type="scientific">Acrobeloides nanus</name>
    <dbReference type="NCBI Taxonomy" id="290746"/>
    <lineage>
        <taxon>Eukaryota</taxon>
        <taxon>Metazoa</taxon>
        <taxon>Ecdysozoa</taxon>
        <taxon>Nematoda</taxon>
        <taxon>Chromadorea</taxon>
        <taxon>Rhabditida</taxon>
        <taxon>Tylenchina</taxon>
        <taxon>Cephalobomorpha</taxon>
        <taxon>Cephaloboidea</taxon>
        <taxon>Cephalobidae</taxon>
        <taxon>Acrobeloides</taxon>
    </lineage>
</organism>
<protein>
    <submittedName>
        <fullName evidence="3">Uncharacterized protein</fullName>
    </submittedName>
</protein>
<evidence type="ECO:0000313" key="3">
    <source>
        <dbReference type="WBParaSite" id="ACRNAN_scaffold8117.g17796.t1"/>
    </source>
</evidence>
<sequence length="237" mass="25616">MKSKFYTTLFLLILICDPFGAEDEIYRYERATGDPRATLIARIRVVLTTFLTAQQLGGLFDEVVGLYFNATGNGATSIDPSSAASLASNASLVSSMTTALMNWAMSALEMPQMMSAMGVYNTLTATLNGSGSDPMTLLTNLATIMSNNLSPFMGQVQNQMAKMKAAGRSQNATLREAYIMCCQFFTKKTVNIIVGRIKANFGPITCNAVYASLNPTFLNLDLYNFTATPCTGTKSSK</sequence>